<sequence length="261" mass="29194">MMPSSLRWVINIGVLCCAVFYLCVPSLVTGISLPKILSKPEATEQRIQDILRPLLTSDAVEQNVRVKRQQDDKDATETSTEVQNSTEDVANGTSTETITTTKENITTTKEKITTTKENITTTSLKPETQSSTVNTKLGERAGDGETSSTEIANTTTIIIVRNDTEEPASTSHYTLRPAPSINRDIVQNLPEREGEDEAIVETRPYLLHPPFTTYILIVTIPCIIGWCLLTFVCLWICRPNSPLYREILKRLIEHSQMKQKS</sequence>
<keyword evidence="2" id="KW-0812">Transmembrane</keyword>
<dbReference type="AlphaFoldDB" id="A0A0A9WJI7"/>
<gene>
    <name evidence="3" type="ORF">CM83_19763</name>
</gene>
<proteinExistence type="predicted"/>
<feature type="non-terminal residue" evidence="3">
    <location>
        <position position="261"/>
    </location>
</feature>
<reference evidence="3" key="2">
    <citation type="submission" date="2014-07" db="EMBL/GenBank/DDBJ databases">
        <authorList>
            <person name="Hull J."/>
        </authorList>
    </citation>
    <scope>NUCLEOTIDE SEQUENCE</scope>
</reference>
<feature type="transmembrane region" description="Helical" evidence="2">
    <location>
        <begin position="214"/>
        <end position="237"/>
    </location>
</feature>
<feature type="region of interest" description="Disordered" evidence="1">
    <location>
        <begin position="65"/>
        <end position="104"/>
    </location>
</feature>
<name>A0A0A9WJI7_LYGHE</name>
<keyword evidence="2" id="KW-1133">Transmembrane helix</keyword>
<organism evidence="3">
    <name type="scientific">Lygus hesperus</name>
    <name type="common">Western plant bug</name>
    <dbReference type="NCBI Taxonomy" id="30085"/>
    <lineage>
        <taxon>Eukaryota</taxon>
        <taxon>Metazoa</taxon>
        <taxon>Ecdysozoa</taxon>
        <taxon>Arthropoda</taxon>
        <taxon>Hexapoda</taxon>
        <taxon>Insecta</taxon>
        <taxon>Pterygota</taxon>
        <taxon>Neoptera</taxon>
        <taxon>Paraneoptera</taxon>
        <taxon>Hemiptera</taxon>
        <taxon>Heteroptera</taxon>
        <taxon>Panheteroptera</taxon>
        <taxon>Cimicomorpha</taxon>
        <taxon>Miridae</taxon>
        <taxon>Mirini</taxon>
        <taxon>Lygus</taxon>
    </lineage>
</organism>
<keyword evidence="2" id="KW-0472">Membrane</keyword>
<accession>A0A0A9WJI7</accession>
<feature type="compositionally biased region" description="Polar residues" evidence="1">
    <location>
        <begin position="77"/>
        <end position="92"/>
    </location>
</feature>
<dbReference type="EMBL" id="GBHO01036033">
    <property type="protein sequence ID" value="JAG07571.1"/>
    <property type="molecule type" value="Transcribed_RNA"/>
</dbReference>
<evidence type="ECO:0000313" key="3">
    <source>
        <dbReference type="EMBL" id="JAG07571.1"/>
    </source>
</evidence>
<reference evidence="3" key="1">
    <citation type="journal article" date="2014" name="PLoS ONE">
        <title>Transcriptome-Based Identification of ABC Transporters in the Western Tarnished Plant Bug Lygus hesperus.</title>
        <authorList>
            <person name="Hull J.J."/>
            <person name="Chaney K."/>
            <person name="Geib S.M."/>
            <person name="Fabrick J.A."/>
            <person name="Brent C.S."/>
            <person name="Walsh D."/>
            <person name="Lavine L.C."/>
        </authorList>
    </citation>
    <scope>NUCLEOTIDE SEQUENCE</scope>
</reference>
<evidence type="ECO:0000256" key="2">
    <source>
        <dbReference type="SAM" id="Phobius"/>
    </source>
</evidence>
<evidence type="ECO:0000256" key="1">
    <source>
        <dbReference type="SAM" id="MobiDB-lite"/>
    </source>
</evidence>
<feature type="compositionally biased region" description="Low complexity" evidence="1">
    <location>
        <begin position="93"/>
        <end position="104"/>
    </location>
</feature>
<protein>
    <submittedName>
        <fullName evidence="3">Uncharacterized protein</fullName>
    </submittedName>
</protein>